<keyword evidence="3" id="KW-1185">Reference proteome</keyword>
<feature type="region of interest" description="Disordered" evidence="1">
    <location>
        <begin position="323"/>
        <end position="355"/>
    </location>
</feature>
<dbReference type="Proteomes" id="UP000026962">
    <property type="component" value="Chromosome 3"/>
</dbReference>
<protein>
    <submittedName>
        <fullName evidence="2">Uncharacterized protein</fullName>
    </submittedName>
</protein>
<accession>A0A0E0KK52</accession>
<organism evidence="2">
    <name type="scientific">Oryza punctata</name>
    <name type="common">Red rice</name>
    <dbReference type="NCBI Taxonomy" id="4537"/>
    <lineage>
        <taxon>Eukaryota</taxon>
        <taxon>Viridiplantae</taxon>
        <taxon>Streptophyta</taxon>
        <taxon>Embryophyta</taxon>
        <taxon>Tracheophyta</taxon>
        <taxon>Spermatophyta</taxon>
        <taxon>Magnoliopsida</taxon>
        <taxon>Liliopsida</taxon>
        <taxon>Poales</taxon>
        <taxon>Poaceae</taxon>
        <taxon>BOP clade</taxon>
        <taxon>Oryzoideae</taxon>
        <taxon>Oryzeae</taxon>
        <taxon>Oryzinae</taxon>
        <taxon>Oryza</taxon>
    </lineage>
</organism>
<dbReference type="AlphaFoldDB" id="A0A0E0KK52"/>
<reference evidence="2" key="2">
    <citation type="submission" date="2018-05" db="EMBL/GenBank/DDBJ databases">
        <title>OpunRS2 (Oryza punctata Reference Sequence Version 2).</title>
        <authorList>
            <person name="Zhang J."/>
            <person name="Kudrna D."/>
            <person name="Lee S."/>
            <person name="Talag J."/>
            <person name="Welchert J."/>
            <person name="Wing R.A."/>
        </authorList>
    </citation>
    <scope>NUCLEOTIDE SEQUENCE [LARGE SCALE GENOMIC DNA]</scope>
</reference>
<dbReference type="eggNOG" id="ENOG502R5XC">
    <property type="taxonomic scope" value="Eukaryota"/>
</dbReference>
<name>A0A0E0KK52_ORYPU</name>
<evidence type="ECO:0000313" key="3">
    <source>
        <dbReference type="Proteomes" id="UP000026962"/>
    </source>
</evidence>
<dbReference type="Gramene" id="OPUNC03G34310.1">
    <property type="protein sequence ID" value="OPUNC03G34310.1"/>
    <property type="gene ID" value="OPUNC03G34310"/>
</dbReference>
<dbReference type="EnsemblPlants" id="OPUNC03G34310.1">
    <property type="protein sequence ID" value="OPUNC03G34310.1"/>
    <property type="gene ID" value="OPUNC03G34310"/>
</dbReference>
<dbReference type="HOGENOM" id="CLU_061908_0_0_1"/>
<reference evidence="2" key="1">
    <citation type="submission" date="2015-04" db="UniProtKB">
        <authorList>
            <consortium name="EnsemblPlants"/>
        </authorList>
    </citation>
    <scope>IDENTIFICATION</scope>
</reference>
<dbReference type="STRING" id="4537.A0A0E0KK52"/>
<evidence type="ECO:0000256" key="1">
    <source>
        <dbReference type="SAM" id="MobiDB-lite"/>
    </source>
</evidence>
<proteinExistence type="predicted"/>
<evidence type="ECO:0000313" key="2">
    <source>
        <dbReference type="EnsemblPlants" id="OPUNC03G34310.1"/>
    </source>
</evidence>
<sequence>MQERDALLAGALVGAAGDAVLAVVDVRHLEAAVRLAAEEVVRVGEVLEVREAADGLRDLSGEAVVRDVELLQRLHVADGLRQRAGEAVEAEVQHGELVQLADLRRDARRDAAVEEHQLVERPGHVADAARQATPQLRQVRQHDHRRRRIAEALRQLEVEVVVVDEQSVYLLLEDRRRHLAAQVYVPEVEVFEVREAEELGGEGAGEVVVADVDLVEAVEVAEGVGEGAAEAVGVEVEDGEVGEEAELLRERAGEVAVVEVHAGHRARARVVGRRRAVHAEVVAHLRPAPVVRQVLGVVGDGALQRLQRHVRLLQPRVVRRRRRRRHRRLLRRRQQRRGHHHRHEQRRRRRRDAHSCHAMRRVWQYKVGC</sequence>